<keyword evidence="3" id="KW-1185">Reference proteome</keyword>
<evidence type="ECO:0000313" key="2">
    <source>
        <dbReference type="EMBL" id="KAG5545176.1"/>
    </source>
</evidence>
<feature type="compositionally biased region" description="Polar residues" evidence="1">
    <location>
        <begin position="638"/>
        <end position="649"/>
    </location>
</feature>
<feature type="region of interest" description="Disordered" evidence="1">
    <location>
        <begin position="638"/>
        <end position="660"/>
    </location>
</feature>
<reference evidence="2 3" key="1">
    <citation type="submission" date="2020-08" db="EMBL/GenBank/DDBJ databases">
        <title>Plant Genome Project.</title>
        <authorList>
            <person name="Zhang R.-G."/>
        </authorList>
    </citation>
    <scope>NUCLEOTIDE SEQUENCE [LARGE SCALE GENOMIC DNA]</scope>
    <source>
        <strain evidence="2">WSP0</strain>
        <tissue evidence="2">Leaf</tissue>
    </source>
</reference>
<dbReference type="PANTHER" id="PTHR13318:SF106">
    <property type="entry name" value="F-BOX_LRR-REPEAT PROTEIN 2"/>
    <property type="match status" value="1"/>
</dbReference>
<sequence>MAMSRKDLPDECWEIIFNKLHQQHHSLLESPSLSCKRFLSITNTLRTSLQIFTDPALIGPLSTLFSRFPNLNSIYLRFFRSGDLNRLVTDIATSDLNLETLDFTGTDGLPLESWSTNLSLVSVDGFGFGSLDDCSIRCARNISTLEIHDSVVPDGYLHLLAKAGIPLKSFTLSHCMTLTFSGISSVLNKYSSLKSLSLDGIDVLTDEKMSDLSQFLSALVTICLDLCDNLTELTFFKLAKNCPLLEDISMVGTNLGGGGGDEATDIVKNPRIKSLNLENNPTLSDECLAKLASVCPSLEGLLGRGCRFLVVSLISQSFGMKYWLHRLHVVPLSAICFRVCCRIFDCDRVTVNGENFLDDTSTHGSHIGPVTIAQEFTTENVSAHDSHIGPPVWLDLYDFTREFTTENVFPSEDVLRDWITSIGKENGFVIIIKSSERMAKNRSPRMRFACERGGKYRPFINKAKDKGGNVKENGKEGKAKKIGRVTGTKKCECPVESEHAKLKSHISNCQANFSAAWAKMHDLVKLQITDIKGSFEKSLNCWQHQFRIPIFDHLRGAASQTAMGLMLPEIKKIDDMVVEDKVDCGCPIRRTHGLPYDGAILDLMNAEWNIFMAKMVGQNPMTHMHWMNTLKPILNPSTTSLSSPQQKVQTRGRKLGSVNKSMRRNPSEFEYVEASLETPNSVKEKTPKAKAVVKKRAKANAKAGVDDNSPKAKAVVRTPKAAKELPRRKKPKLVGTLFVGPYLNNFPEPIRPHVKSITDVRSDGNCGYRAVAYFMHQSEHNWKTCRNDLLLEVNNHYDLYENMTGIGGANKLRYRLSFFQDGPAPQDRWMIFLTWVTL</sequence>
<dbReference type="InterPro" id="IPR032675">
    <property type="entry name" value="LRR_dom_sf"/>
</dbReference>
<dbReference type="Gene3D" id="3.90.70.80">
    <property type="match status" value="1"/>
</dbReference>
<organism evidence="2 3">
    <name type="scientific">Rhododendron griersonianum</name>
    <dbReference type="NCBI Taxonomy" id="479676"/>
    <lineage>
        <taxon>Eukaryota</taxon>
        <taxon>Viridiplantae</taxon>
        <taxon>Streptophyta</taxon>
        <taxon>Embryophyta</taxon>
        <taxon>Tracheophyta</taxon>
        <taxon>Spermatophyta</taxon>
        <taxon>Magnoliopsida</taxon>
        <taxon>eudicotyledons</taxon>
        <taxon>Gunneridae</taxon>
        <taxon>Pentapetalae</taxon>
        <taxon>asterids</taxon>
        <taxon>Ericales</taxon>
        <taxon>Ericaceae</taxon>
        <taxon>Ericoideae</taxon>
        <taxon>Rhodoreae</taxon>
        <taxon>Rhododendron</taxon>
    </lineage>
</organism>
<comment type="caution">
    <text evidence="2">The sequence shown here is derived from an EMBL/GenBank/DDBJ whole genome shotgun (WGS) entry which is preliminary data.</text>
</comment>
<dbReference type="EMBL" id="JACTNZ010000006">
    <property type="protein sequence ID" value="KAG5545176.1"/>
    <property type="molecule type" value="Genomic_DNA"/>
</dbReference>
<name>A0AAV6JYC6_9ERIC</name>
<dbReference type="AlphaFoldDB" id="A0AAV6JYC6"/>
<dbReference type="GO" id="GO:0019005">
    <property type="term" value="C:SCF ubiquitin ligase complex"/>
    <property type="evidence" value="ECO:0007669"/>
    <property type="project" value="TreeGrafter"/>
</dbReference>
<dbReference type="Proteomes" id="UP000823749">
    <property type="component" value="Chromosome 6"/>
</dbReference>
<accession>A0AAV6JYC6</accession>
<evidence type="ECO:0000256" key="1">
    <source>
        <dbReference type="SAM" id="MobiDB-lite"/>
    </source>
</evidence>
<dbReference type="PANTHER" id="PTHR13318">
    <property type="entry name" value="PARTNER OF PAIRED, ISOFORM B-RELATED"/>
    <property type="match status" value="1"/>
</dbReference>
<dbReference type="SUPFAM" id="SSF52047">
    <property type="entry name" value="RNI-like"/>
    <property type="match status" value="1"/>
</dbReference>
<proteinExistence type="predicted"/>
<protein>
    <submittedName>
        <fullName evidence="2">Uncharacterized protein</fullName>
    </submittedName>
</protein>
<dbReference type="Gene3D" id="3.80.10.10">
    <property type="entry name" value="Ribonuclease Inhibitor"/>
    <property type="match status" value="1"/>
</dbReference>
<gene>
    <name evidence="2" type="ORF">RHGRI_017604</name>
</gene>
<dbReference type="CDD" id="cd22744">
    <property type="entry name" value="OTU"/>
    <property type="match status" value="1"/>
</dbReference>
<dbReference type="GO" id="GO:0031146">
    <property type="term" value="P:SCF-dependent proteasomal ubiquitin-dependent protein catabolic process"/>
    <property type="evidence" value="ECO:0007669"/>
    <property type="project" value="TreeGrafter"/>
</dbReference>
<evidence type="ECO:0000313" key="3">
    <source>
        <dbReference type="Proteomes" id="UP000823749"/>
    </source>
</evidence>